<name>A0A6J7FMH8_9ZZZZ</name>
<organism evidence="3">
    <name type="scientific">freshwater metagenome</name>
    <dbReference type="NCBI Taxonomy" id="449393"/>
    <lineage>
        <taxon>unclassified sequences</taxon>
        <taxon>metagenomes</taxon>
        <taxon>ecological metagenomes</taxon>
    </lineage>
</organism>
<proteinExistence type="predicted"/>
<feature type="domain" description="GerMN" evidence="2">
    <location>
        <begin position="92"/>
        <end position="182"/>
    </location>
</feature>
<feature type="region of interest" description="Disordered" evidence="1">
    <location>
        <begin position="24"/>
        <end position="63"/>
    </location>
</feature>
<accession>A0A6J7FMH8</accession>
<evidence type="ECO:0000313" key="3">
    <source>
        <dbReference type="EMBL" id="CAB4892823.1"/>
    </source>
</evidence>
<dbReference type="InterPro" id="IPR018911">
    <property type="entry name" value="Gmad2_Ig-like_dom"/>
</dbReference>
<dbReference type="InterPro" id="IPR019606">
    <property type="entry name" value="GerMN"/>
</dbReference>
<dbReference type="SMART" id="SM00909">
    <property type="entry name" value="Germane"/>
    <property type="match status" value="1"/>
</dbReference>
<feature type="compositionally biased region" description="Low complexity" evidence="1">
    <location>
        <begin position="29"/>
        <end position="63"/>
    </location>
</feature>
<gene>
    <name evidence="3" type="ORF">UFOPK3376_02978</name>
</gene>
<dbReference type="Pfam" id="PF10646">
    <property type="entry name" value="Germane"/>
    <property type="match status" value="1"/>
</dbReference>
<reference evidence="3" key="1">
    <citation type="submission" date="2020-05" db="EMBL/GenBank/DDBJ databases">
        <authorList>
            <person name="Chiriac C."/>
            <person name="Salcher M."/>
            <person name="Ghai R."/>
            <person name="Kavagutti S V."/>
        </authorList>
    </citation>
    <scope>NUCLEOTIDE SEQUENCE</scope>
</reference>
<dbReference type="AlphaFoldDB" id="A0A6J7FMH8"/>
<sequence>MSVRRFLPLLVAVGFIAAGCGDDKSSTAPTMSPGTSTPVSSTETVTTAPATTAPVATAPTSTSPAAKNSVLVYFLLAEQLHVAGRLVDTASPAAAVEALLAGPTADEVKAGMVSLIPAGTKLLGVDVQGHEIRVDLSGEFGTGGGSLSVMARVAQVVFTATQFPGIDTVRFSLDGSPITELTGEGYMVDGAKRLQSVAVLPLVLLEHPYQGETVGQPIRISGVSNTFEATVYYEVLGRDRAVLASGSIMATSGSGTWGTFDAELPALPAGTTGTVIVRVFDRSSENGDPVAVNEVTVQL</sequence>
<evidence type="ECO:0000259" key="2">
    <source>
        <dbReference type="SMART" id="SM00909"/>
    </source>
</evidence>
<dbReference type="EMBL" id="CAFBLP010000122">
    <property type="protein sequence ID" value="CAB4892823.1"/>
    <property type="molecule type" value="Genomic_DNA"/>
</dbReference>
<dbReference type="Pfam" id="PF10648">
    <property type="entry name" value="Gmad2"/>
    <property type="match status" value="1"/>
</dbReference>
<protein>
    <submittedName>
        <fullName evidence="3">Unannotated protein</fullName>
    </submittedName>
</protein>
<evidence type="ECO:0000256" key="1">
    <source>
        <dbReference type="SAM" id="MobiDB-lite"/>
    </source>
</evidence>
<dbReference type="PROSITE" id="PS51257">
    <property type="entry name" value="PROKAR_LIPOPROTEIN"/>
    <property type="match status" value="1"/>
</dbReference>